<evidence type="ECO:0000313" key="2">
    <source>
        <dbReference type="EMBL" id="MBW9054716.1"/>
    </source>
</evidence>
<accession>A0ABS7GYV0</accession>
<keyword evidence="1" id="KW-1133">Transmembrane helix</keyword>
<keyword evidence="1" id="KW-0472">Membrane</keyword>
<name>A0ABS7GYV0_9HYPH</name>
<proteinExistence type="predicted"/>
<keyword evidence="1" id="KW-0812">Transmembrane</keyword>
<organism evidence="2 3">
    <name type="scientific">Rhizobium mesosinicum</name>
    <dbReference type="NCBI Taxonomy" id="335017"/>
    <lineage>
        <taxon>Bacteria</taxon>
        <taxon>Pseudomonadati</taxon>
        <taxon>Pseudomonadota</taxon>
        <taxon>Alphaproteobacteria</taxon>
        <taxon>Hyphomicrobiales</taxon>
        <taxon>Rhizobiaceae</taxon>
        <taxon>Rhizobium/Agrobacterium group</taxon>
        <taxon>Rhizobium</taxon>
    </lineage>
</organism>
<gene>
    <name evidence="2" type="ORF">JNB85_20145</name>
</gene>
<protein>
    <recommendedName>
        <fullName evidence="4">Branched-chain amino acid transporter</fullName>
    </recommendedName>
</protein>
<evidence type="ECO:0008006" key="4">
    <source>
        <dbReference type="Google" id="ProtNLM"/>
    </source>
</evidence>
<keyword evidence="3" id="KW-1185">Reference proteome</keyword>
<feature type="transmembrane region" description="Helical" evidence="1">
    <location>
        <begin position="82"/>
        <end position="98"/>
    </location>
</feature>
<evidence type="ECO:0000313" key="3">
    <source>
        <dbReference type="Proteomes" id="UP000717752"/>
    </source>
</evidence>
<feature type="transmembrane region" description="Helical" evidence="1">
    <location>
        <begin position="59"/>
        <end position="76"/>
    </location>
</feature>
<feature type="transmembrane region" description="Helical" evidence="1">
    <location>
        <begin position="31"/>
        <end position="52"/>
    </location>
</feature>
<reference evidence="2 3" key="1">
    <citation type="journal article" date="2021" name="MBio">
        <title>Poor Competitiveness of Bradyrhizobium in Pigeon Pea Root Colonization in Indian Soils.</title>
        <authorList>
            <person name="Chalasani D."/>
            <person name="Basu A."/>
            <person name="Pullabhotla S.V.S.R.N."/>
            <person name="Jorrin B."/>
            <person name="Neal A.L."/>
            <person name="Poole P.S."/>
            <person name="Podile A.R."/>
            <person name="Tkacz A."/>
        </authorList>
    </citation>
    <scope>NUCLEOTIDE SEQUENCE [LARGE SCALE GENOMIC DNA]</scope>
    <source>
        <strain evidence="2 3">HU56</strain>
    </source>
</reference>
<sequence>MLPVLTDLLLGAALALSLRRFILPYVVQDDIVRASAPVTMVASAVFLAALALTCADKSFWSASATLTGGVLLAFAFDDRWPRLAVTAAAACLLAYLGMR</sequence>
<dbReference type="RefSeq" id="WP_220336077.1">
    <property type="nucleotide sequence ID" value="NZ_JAEUAK010000008.1"/>
</dbReference>
<comment type="caution">
    <text evidence="2">The sequence shown here is derived from an EMBL/GenBank/DDBJ whole genome shotgun (WGS) entry which is preliminary data.</text>
</comment>
<dbReference type="Proteomes" id="UP000717752">
    <property type="component" value="Unassembled WGS sequence"/>
</dbReference>
<dbReference type="EMBL" id="JAEUAK010000008">
    <property type="protein sequence ID" value="MBW9054716.1"/>
    <property type="molecule type" value="Genomic_DNA"/>
</dbReference>
<evidence type="ECO:0000256" key="1">
    <source>
        <dbReference type="SAM" id="Phobius"/>
    </source>
</evidence>